<name>M1ZNR0_CLOBO</name>
<dbReference type="AlphaFoldDB" id="M1ZNR0"/>
<dbReference type="Proteomes" id="UP000011944">
    <property type="component" value="Unassembled WGS sequence"/>
</dbReference>
<proteinExistence type="predicted"/>
<gene>
    <name evidence="1" type="ORF">CFSAN001627_20308</name>
</gene>
<organism evidence="1 2">
    <name type="scientific">Clostridium botulinum CFSAN001627</name>
    <dbReference type="NCBI Taxonomy" id="1232189"/>
    <lineage>
        <taxon>Bacteria</taxon>
        <taxon>Bacillati</taxon>
        <taxon>Bacillota</taxon>
        <taxon>Clostridia</taxon>
        <taxon>Eubacteriales</taxon>
        <taxon>Clostridiaceae</taxon>
        <taxon>Clostridium</taxon>
    </lineage>
</organism>
<reference evidence="1 2" key="2">
    <citation type="submission" date="2013-03" db="EMBL/GenBank/DDBJ databases">
        <title>Diversity in Clostridium botulinum.</title>
        <authorList>
            <person name="Timme R.E."/>
            <person name="Allard M."/>
            <person name="Luo Y."/>
            <person name="Strain E."/>
            <person name="Gonzalez-Escalona N."/>
            <person name="Brown E."/>
        </authorList>
    </citation>
    <scope>NUCLEOTIDE SEQUENCE [LARGE SCALE GENOMIC DNA]</scope>
    <source>
        <strain evidence="1 2">CFSAN001627</strain>
    </source>
</reference>
<evidence type="ECO:0000313" key="1">
    <source>
        <dbReference type="EMBL" id="EKN40322.1"/>
    </source>
</evidence>
<feature type="non-terminal residue" evidence="1">
    <location>
        <position position="1"/>
    </location>
</feature>
<reference evidence="1 2" key="1">
    <citation type="submission" date="2012-10" db="EMBL/GenBank/DDBJ databases">
        <authorList>
            <person name="Strain E.A."/>
            <person name="Brown E."/>
            <person name="Allard M.W."/>
            <person name="Gonzalez-Escalona N."/>
            <person name="Timme R."/>
        </authorList>
    </citation>
    <scope>NUCLEOTIDE SEQUENCE [LARGE SCALE GENOMIC DNA]</scope>
    <source>
        <strain evidence="1 2">CFSAN001627</strain>
    </source>
</reference>
<evidence type="ECO:0000313" key="2">
    <source>
        <dbReference type="Proteomes" id="UP000011944"/>
    </source>
</evidence>
<accession>M1ZNR0</accession>
<dbReference type="EMBL" id="AMXI01001252">
    <property type="protein sequence ID" value="EKN40322.1"/>
    <property type="molecule type" value="Genomic_DNA"/>
</dbReference>
<comment type="caution">
    <text evidence="1">The sequence shown here is derived from an EMBL/GenBank/DDBJ whole genome shotgun (WGS) entry which is preliminary data.</text>
</comment>
<protein>
    <submittedName>
        <fullName evidence="1">Uncharacterized protein</fullName>
    </submittedName>
</protein>
<sequence>KYKIGTNNLGHYDIRNDLKFRINLTK</sequence>